<dbReference type="GO" id="GO:0020037">
    <property type="term" value="F:heme binding"/>
    <property type="evidence" value="ECO:0007669"/>
    <property type="project" value="InterPro"/>
</dbReference>
<comment type="cofactor">
    <cofactor evidence="1">
        <name>heme</name>
        <dbReference type="ChEBI" id="CHEBI:30413"/>
    </cofactor>
</comment>
<dbReference type="GO" id="GO:0043386">
    <property type="term" value="P:mycotoxin biosynthetic process"/>
    <property type="evidence" value="ECO:0007669"/>
    <property type="project" value="UniProtKB-ARBA"/>
</dbReference>
<keyword evidence="4" id="KW-1185">Reference proteome</keyword>
<dbReference type="InterPro" id="IPR036396">
    <property type="entry name" value="Cyt_P450_sf"/>
</dbReference>
<dbReference type="Proteomes" id="UP001149074">
    <property type="component" value="Unassembled WGS sequence"/>
</dbReference>
<reference evidence="3" key="1">
    <citation type="submission" date="2022-11" db="EMBL/GenBank/DDBJ databases">
        <authorList>
            <person name="Petersen C."/>
        </authorList>
    </citation>
    <scope>NUCLEOTIDE SEQUENCE</scope>
    <source>
        <strain evidence="3">IBT 30761</strain>
    </source>
</reference>
<dbReference type="OrthoDB" id="1470350at2759"/>
<dbReference type="InterPro" id="IPR001128">
    <property type="entry name" value="Cyt_P450"/>
</dbReference>
<evidence type="ECO:0000313" key="3">
    <source>
        <dbReference type="EMBL" id="KAJ5090037.1"/>
    </source>
</evidence>
<dbReference type="FunFam" id="1.10.630.10:FF:000051">
    <property type="entry name" value="Cytochrome P450 monooxygenase (Fum15)"/>
    <property type="match status" value="1"/>
</dbReference>
<feature type="transmembrane region" description="Helical" evidence="2">
    <location>
        <begin position="7"/>
        <end position="23"/>
    </location>
</feature>
<reference evidence="3" key="2">
    <citation type="journal article" date="2023" name="IMA Fungus">
        <title>Comparative genomic study of the Penicillium genus elucidates a diverse pangenome and 15 lateral gene transfer events.</title>
        <authorList>
            <person name="Petersen C."/>
            <person name="Sorensen T."/>
            <person name="Nielsen M.R."/>
            <person name="Sondergaard T.E."/>
            <person name="Sorensen J.L."/>
            <person name="Fitzpatrick D.A."/>
            <person name="Frisvad J.C."/>
            <person name="Nielsen K.L."/>
        </authorList>
    </citation>
    <scope>NUCLEOTIDE SEQUENCE</scope>
    <source>
        <strain evidence="3">IBT 30761</strain>
    </source>
</reference>
<dbReference type="GeneID" id="81360192"/>
<comment type="caution">
    <text evidence="3">The sequence shown here is derived from an EMBL/GenBank/DDBJ whole genome shotgun (WGS) entry which is preliminary data.</text>
</comment>
<dbReference type="RefSeq" id="XP_056472019.1">
    <property type="nucleotide sequence ID" value="XM_056621213.1"/>
</dbReference>
<keyword evidence="3" id="KW-0503">Monooxygenase</keyword>
<feature type="transmembrane region" description="Helical" evidence="2">
    <location>
        <begin position="35"/>
        <end position="53"/>
    </location>
</feature>
<dbReference type="SUPFAM" id="SSF48264">
    <property type="entry name" value="Cytochrome P450"/>
    <property type="match status" value="1"/>
</dbReference>
<name>A0A9W9EXY8_9EURO</name>
<accession>A0A9W9EXY8</accession>
<evidence type="ECO:0000256" key="1">
    <source>
        <dbReference type="PIRSR" id="PIRSR602401-1"/>
    </source>
</evidence>
<dbReference type="GO" id="GO:0016705">
    <property type="term" value="F:oxidoreductase activity, acting on paired donors, with incorporation or reduction of molecular oxygen"/>
    <property type="evidence" value="ECO:0007669"/>
    <property type="project" value="InterPro"/>
</dbReference>
<dbReference type="GO" id="GO:0004497">
    <property type="term" value="F:monooxygenase activity"/>
    <property type="evidence" value="ECO:0007669"/>
    <property type="project" value="UniProtKB-KW"/>
</dbReference>
<dbReference type="PANTHER" id="PTHR24305:SF227">
    <property type="entry name" value="P450, PUTATIVE (EUROFUNG)-RELATED"/>
    <property type="match status" value="1"/>
</dbReference>
<evidence type="ECO:0000256" key="2">
    <source>
        <dbReference type="SAM" id="Phobius"/>
    </source>
</evidence>
<keyword evidence="3" id="KW-0560">Oxidoreductase</keyword>
<dbReference type="InterPro" id="IPR002401">
    <property type="entry name" value="Cyt_P450_E_grp-I"/>
</dbReference>
<dbReference type="Gene3D" id="1.10.630.10">
    <property type="entry name" value="Cytochrome P450"/>
    <property type="match status" value="1"/>
</dbReference>
<dbReference type="Pfam" id="PF00067">
    <property type="entry name" value="p450"/>
    <property type="match status" value="1"/>
</dbReference>
<dbReference type="EMBL" id="JAPQKI010000009">
    <property type="protein sequence ID" value="KAJ5090037.1"/>
    <property type="molecule type" value="Genomic_DNA"/>
</dbReference>
<dbReference type="InterPro" id="IPR050121">
    <property type="entry name" value="Cytochrome_P450_monoxygenase"/>
</dbReference>
<keyword evidence="2" id="KW-1133">Transmembrane helix</keyword>
<keyword evidence="1" id="KW-0479">Metal-binding</keyword>
<keyword evidence="2" id="KW-0812">Transmembrane</keyword>
<dbReference type="PRINTS" id="PR00385">
    <property type="entry name" value="P450"/>
</dbReference>
<dbReference type="CDD" id="cd11069">
    <property type="entry name" value="CYP_FUM15-like"/>
    <property type="match status" value="1"/>
</dbReference>
<dbReference type="PRINTS" id="PR00463">
    <property type="entry name" value="EP450I"/>
</dbReference>
<keyword evidence="2" id="KW-0472">Membrane</keyword>
<keyword evidence="1" id="KW-0349">Heme</keyword>
<dbReference type="GO" id="GO:0005506">
    <property type="term" value="F:iron ion binding"/>
    <property type="evidence" value="ECO:0007669"/>
    <property type="project" value="InterPro"/>
</dbReference>
<gene>
    <name evidence="3" type="ORF">N7532_008721</name>
</gene>
<proteinExistence type="predicted"/>
<feature type="binding site" description="axial binding residue" evidence="1">
    <location>
        <position position="485"/>
    </location>
    <ligand>
        <name>heme</name>
        <dbReference type="ChEBI" id="CHEBI:30413"/>
    </ligand>
    <ligandPart>
        <name>Fe</name>
        <dbReference type="ChEBI" id="CHEBI:18248"/>
    </ligandPart>
</feature>
<dbReference type="PANTHER" id="PTHR24305">
    <property type="entry name" value="CYTOCHROME P450"/>
    <property type="match status" value="1"/>
</dbReference>
<organism evidence="3 4">
    <name type="scientific">Penicillium argentinense</name>
    <dbReference type="NCBI Taxonomy" id="1131581"/>
    <lineage>
        <taxon>Eukaryota</taxon>
        <taxon>Fungi</taxon>
        <taxon>Dikarya</taxon>
        <taxon>Ascomycota</taxon>
        <taxon>Pezizomycotina</taxon>
        <taxon>Eurotiomycetes</taxon>
        <taxon>Eurotiomycetidae</taxon>
        <taxon>Eurotiales</taxon>
        <taxon>Aspergillaceae</taxon>
        <taxon>Penicillium</taxon>
    </lineage>
</organism>
<sequence>MGLLNDGFRMLYVGVAAAIYFWPEYAIYDSKPLTIVILFSILTTSKLVYRLFLYPAFFTPLKYIQTPGNRNWLKGNAGTIFLETPLVRLKEWVKTMPNDGLLRYYIVGNMERVILTSPKALSELLVTKAYDFEKPETLRQSLRRIVGDGVLLTEGDEHKIQRKNLMPAFAYRHIKDLYPVFWAKSVEMVKLIEKELPARKDNIVQVSDWSSRATLDIIGVAGMDHDFNSLELPFNKLTMSYKSIFKSPSVFTKFLFALAMITGQLTLLQSLPTQRNKDINAGGEAIRDVARQMIKEKKEKMKNNPDTQAGVDIISVAMANGTFDDENLVDQLMTFLGAGHETTSSAMQWAVYALSKHPEVQARLREEIRANLPSISDPNAEAIDAAKIDSLPYLHAVCNEVLRFHPSVPSTVRIAVKDTTLLGKPIPKGTFFVIAPEVVNHMEELWGPDANEFNPDRFMGPGKANTGGANSNYSFLTFLHGPRSCIGQGFAKAELACLLAATVGRFTFELKDPDAKLELREGATVSPRDGVLAKFTALEGW</sequence>
<protein>
    <submittedName>
        <fullName evidence="3">Cytochrome monooxygenase FUM15</fullName>
    </submittedName>
</protein>
<keyword evidence="1" id="KW-0408">Iron</keyword>
<dbReference type="AlphaFoldDB" id="A0A9W9EXY8"/>
<evidence type="ECO:0000313" key="4">
    <source>
        <dbReference type="Proteomes" id="UP001149074"/>
    </source>
</evidence>